<gene>
    <name evidence="4" type="ORF">RchiOBHm_Chr2g0140811</name>
</gene>
<evidence type="ECO:0000313" key="4">
    <source>
        <dbReference type="EMBL" id="PRQ51120.1"/>
    </source>
</evidence>
<keyword evidence="5" id="KW-1185">Reference proteome</keyword>
<feature type="region of interest" description="Disordered" evidence="1">
    <location>
        <begin position="425"/>
        <end position="460"/>
    </location>
</feature>
<feature type="region of interest" description="Disordered" evidence="1">
    <location>
        <begin position="477"/>
        <end position="499"/>
    </location>
</feature>
<evidence type="ECO:0000256" key="3">
    <source>
        <dbReference type="SAM" id="SignalP"/>
    </source>
</evidence>
<feature type="signal peptide" evidence="3">
    <location>
        <begin position="1"/>
        <end position="20"/>
    </location>
</feature>
<evidence type="ECO:0000313" key="5">
    <source>
        <dbReference type="Proteomes" id="UP000238479"/>
    </source>
</evidence>
<dbReference type="PANTHER" id="PTHR34775:SF6">
    <property type="entry name" value="TRANSMEMBRANE PROTEIN"/>
    <property type="match status" value="1"/>
</dbReference>
<sequence>MKSLLLFMVLVLFTSHMASMNQETLFESVEEASLRSENHTFETDSLKKLESGSNLWDHREEGQWGLVGGVKGGIDIGIEEVKAVEPVEHELGSEVPGQEQQIKMDFMEGHWRVDEEVKEEVKVEDENLGTVEHADMPREVLASQAEESEALQLTEGEEKRGVDDLGEVVVLEVEDIEEISDQLPENSELWDVVSPGNDESSQLYQTPSMANEVDLRSLVSDASNAFEVEGKVAVEPIHEMIESKMEGKEYSSNMMAEFVISETMDDDKTGLDGEFLNSGAEQKWGEELLNHMKSKTFYRAIAVGVTIFSVVAVSLALAFHLRRKKAISKDSSVIANTGSMKNLIIEQKKMIGKSAISEKYNSAVSNREGDNSIDQDVYSSFRRMSLSSNSNNSFDEGSEAYHSKAPRIELLGEFVVGEVSSSLRSGGLKNKMREGEESNYAVSSEKKSRSKAHSVSIQQQPSVSEFSYMGSLSHGSYTSEKKIKPTESEFSSMDTSHGSYTSEKIVKMKEGGKNGEVKVIATPLRRSSRIRSKTVMSP</sequence>
<dbReference type="PANTHER" id="PTHR34775">
    <property type="entry name" value="TRANSMEMBRANE PROTEIN"/>
    <property type="match status" value="1"/>
</dbReference>
<name>A0A2P6RXI0_ROSCH</name>
<evidence type="ECO:0008006" key="6">
    <source>
        <dbReference type="Google" id="ProtNLM"/>
    </source>
</evidence>
<evidence type="ECO:0000256" key="2">
    <source>
        <dbReference type="SAM" id="Phobius"/>
    </source>
</evidence>
<keyword evidence="2" id="KW-0812">Transmembrane</keyword>
<keyword evidence="3" id="KW-0732">Signal</keyword>
<feature type="transmembrane region" description="Helical" evidence="2">
    <location>
        <begin position="297"/>
        <end position="319"/>
    </location>
</feature>
<organism evidence="4 5">
    <name type="scientific">Rosa chinensis</name>
    <name type="common">China rose</name>
    <dbReference type="NCBI Taxonomy" id="74649"/>
    <lineage>
        <taxon>Eukaryota</taxon>
        <taxon>Viridiplantae</taxon>
        <taxon>Streptophyta</taxon>
        <taxon>Embryophyta</taxon>
        <taxon>Tracheophyta</taxon>
        <taxon>Spermatophyta</taxon>
        <taxon>Magnoliopsida</taxon>
        <taxon>eudicotyledons</taxon>
        <taxon>Gunneridae</taxon>
        <taxon>Pentapetalae</taxon>
        <taxon>rosids</taxon>
        <taxon>fabids</taxon>
        <taxon>Rosales</taxon>
        <taxon>Rosaceae</taxon>
        <taxon>Rosoideae</taxon>
        <taxon>Rosoideae incertae sedis</taxon>
        <taxon>Rosa</taxon>
    </lineage>
</organism>
<dbReference type="EMBL" id="PDCK01000040">
    <property type="protein sequence ID" value="PRQ51120.1"/>
    <property type="molecule type" value="Genomic_DNA"/>
</dbReference>
<feature type="chain" id="PRO_5015178318" description="Transmembrane protein" evidence="3">
    <location>
        <begin position="21"/>
        <end position="538"/>
    </location>
</feature>
<comment type="caution">
    <text evidence="4">The sequence shown here is derived from an EMBL/GenBank/DDBJ whole genome shotgun (WGS) entry which is preliminary data.</text>
</comment>
<accession>A0A2P6RXI0</accession>
<keyword evidence="2" id="KW-0472">Membrane</keyword>
<protein>
    <recommendedName>
        <fullName evidence="6">Transmembrane protein</fullName>
    </recommendedName>
</protein>
<dbReference type="OrthoDB" id="1163918at2759"/>
<dbReference type="Proteomes" id="UP000238479">
    <property type="component" value="Chromosome 2"/>
</dbReference>
<feature type="compositionally biased region" description="Polar residues" evidence="1">
    <location>
        <begin position="488"/>
        <end position="499"/>
    </location>
</feature>
<reference evidence="4 5" key="1">
    <citation type="journal article" date="2018" name="Nat. Genet.">
        <title>The Rosa genome provides new insights in the design of modern roses.</title>
        <authorList>
            <person name="Bendahmane M."/>
        </authorList>
    </citation>
    <scope>NUCLEOTIDE SEQUENCE [LARGE SCALE GENOMIC DNA]</scope>
    <source>
        <strain evidence="5">cv. Old Blush</strain>
    </source>
</reference>
<proteinExistence type="predicted"/>
<keyword evidence="2" id="KW-1133">Transmembrane helix</keyword>
<dbReference type="AlphaFoldDB" id="A0A2P6RXI0"/>
<dbReference type="Gramene" id="PRQ51120">
    <property type="protein sequence ID" value="PRQ51120"/>
    <property type="gene ID" value="RchiOBHm_Chr2g0140811"/>
</dbReference>
<evidence type="ECO:0000256" key="1">
    <source>
        <dbReference type="SAM" id="MobiDB-lite"/>
    </source>
</evidence>